<evidence type="ECO:0000313" key="2">
    <source>
        <dbReference type="EMBL" id="SHF89018.1"/>
    </source>
</evidence>
<proteinExistence type="predicted"/>
<sequence>MNRTLKLLFLSLYFFSCSSDKVPDNVLAPKKMEAVLWDVIMADEVADYYVQKDSSLKALDKHVDLYQKLFNIHKISREQFINSLQYYEKRPDLLKPIFDSLQKRSERQTIRTKPV</sequence>
<feature type="domain" description="DUF4296" evidence="1">
    <location>
        <begin position="23"/>
        <end position="108"/>
    </location>
</feature>
<accession>A0A1M5FC78</accession>
<gene>
    <name evidence="2" type="ORF">SAMN02745131_03781</name>
</gene>
<dbReference type="AlphaFoldDB" id="A0A1M5FC78"/>
<evidence type="ECO:0000313" key="3">
    <source>
        <dbReference type="Proteomes" id="UP000184048"/>
    </source>
</evidence>
<keyword evidence="3" id="KW-1185">Reference proteome</keyword>
<dbReference type="InterPro" id="IPR025381">
    <property type="entry name" value="DUF4296"/>
</dbReference>
<name>A0A1M5FC78_9BACT</name>
<dbReference type="EMBL" id="FQUU01000022">
    <property type="protein sequence ID" value="SHF89018.1"/>
    <property type="molecule type" value="Genomic_DNA"/>
</dbReference>
<organism evidence="2 3">
    <name type="scientific">Flavisolibacter ginsengisoli DSM 18119</name>
    <dbReference type="NCBI Taxonomy" id="1121884"/>
    <lineage>
        <taxon>Bacteria</taxon>
        <taxon>Pseudomonadati</taxon>
        <taxon>Bacteroidota</taxon>
        <taxon>Chitinophagia</taxon>
        <taxon>Chitinophagales</taxon>
        <taxon>Chitinophagaceae</taxon>
        <taxon>Flavisolibacter</taxon>
    </lineage>
</organism>
<reference evidence="2 3" key="1">
    <citation type="submission" date="2016-11" db="EMBL/GenBank/DDBJ databases">
        <authorList>
            <person name="Jaros S."/>
            <person name="Januszkiewicz K."/>
            <person name="Wedrychowicz H."/>
        </authorList>
    </citation>
    <scope>NUCLEOTIDE SEQUENCE [LARGE SCALE GENOMIC DNA]</scope>
    <source>
        <strain evidence="2 3">DSM 18119</strain>
    </source>
</reference>
<dbReference type="Pfam" id="PF14129">
    <property type="entry name" value="DUF4296"/>
    <property type="match status" value="1"/>
</dbReference>
<dbReference type="STRING" id="1121884.SAMN02745131_03781"/>
<protein>
    <recommendedName>
        <fullName evidence="1">DUF4296 domain-containing protein</fullName>
    </recommendedName>
</protein>
<dbReference type="RefSeq" id="WP_072836903.1">
    <property type="nucleotide sequence ID" value="NZ_FQUU01000022.1"/>
</dbReference>
<evidence type="ECO:0000259" key="1">
    <source>
        <dbReference type="Pfam" id="PF14129"/>
    </source>
</evidence>
<dbReference type="Proteomes" id="UP000184048">
    <property type="component" value="Unassembled WGS sequence"/>
</dbReference>
<dbReference type="OrthoDB" id="672534at2"/>